<accession>A0A3A2ZTA8</accession>
<dbReference type="Gene3D" id="3.80.10.10">
    <property type="entry name" value="Ribonuclease Inhibitor"/>
    <property type="match status" value="1"/>
</dbReference>
<dbReference type="Proteomes" id="UP000266188">
    <property type="component" value="Unassembled WGS sequence"/>
</dbReference>
<proteinExistence type="predicted"/>
<evidence type="ECO:0008006" key="3">
    <source>
        <dbReference type="Google" id="ProtNLM"/>
    </source>
</evidence>
<organism evidence="1 2">
    <name type="scientific">Aspergillus sclerotialis</name>
    <dbReference type="NCBI Taxonomy" id="2070753"/>
    <lineage>
        <taxon>Eukaryota</taxon>
        <taxon>Fungi</taxon>
        <taxon>Dikarya</taxon>
        <taxon>Ascomycota</taxon>
        <taxon>Pezizomycotina</taxon>
        <taxon>Eurotiomycetes</taxon>
        <taxon>Eurotiomycetidae</taxon>
        <taxon>Eurotiales</taxon>
        <taxon>Aspergillaceae</taxon>
        <taxon>Aspergillus</taxon>
        <taxon>Aspergillus subgen. Polypaecilum</taxon>
    </lineage>
</organism>
<dbReference type="InterPro" id="IPR032675">
    <property type="entry name" value="LRR_dom_sf"/>
</dbReference>
<evidence type="ECO:0000313" key="1">
    <source>
        <dbReference type="EMBL" id="RJE24637.1"/>
    </source>
</evidence>
<comment type="caution">
    <text evidence="1">The sequence shown here is derived from an EMBL/GenBank/DDBJ whole genome shotgun (WGS) entry which is preliminary data.</text>
</comment>
<sequence>MSLPNLNRLILKYFTRERGGTMPIFGLTPGSMLPSLRTLALTNFRFGPKEAAGWAQYLRNQHLRRLSLDGNIEMLDFIDCLSGYVPALESLTIRISNGTDPDTKSRTTRLLDAFLSHIDGLTAFTAYDLPKEVLYSAARYQRSHLRQLRFRETGYPELRWSGDQGKDCPFSPEELKTLSSELPRIEQLGIDLRFKGKTHYDILNALASFPNLKHLELNTPYRTDWSFWGHQSIAIAEQWLNESITEDAFNYVASQKKHHEKTSGDSTSTTPCPKLKALDIKGGEWEPFMKDYKAKLLKGLCVYACRRGDAVPGKLYTVRLPCKSQGSVSMVEDSMYEEALHSAGLLDPRKADFGPPIW</sequence>
<dbReference type="AlphaFoldDB" id="A0A3A2ZTA8"/>
<gene>
    <name evidence="1" type="ORF">PHISCL_03003</name>
</gene>
<dbReference type="SUPFAM" id="SSF52047">
    <property type="entry name" value="RNI-like"/>
    <property type="match status" value="1"/>
</dbReference>
<protein>
    <recommendedName>
        <fullName evidence="3">F-box domain protein</fullName>
    </recommendedName>
</protein>
<name>A0A3A2ZTA8_9EURO</name>
<reference evidence="2" key="1">
    <citation type="submission" date="2017-02" db="EMBL/GenBank/DDBJ databases">
        <authorList>
            <person name="Tafer H."/>
            <person name="Lopandic K."/>
        </authorList>
    </citation>
    <scope>NUCLEOTIDE SEQUENCE [LARGE SCALE GENOMIC DNA]</scope>
    <source>
        <strain evidence="2">CBS 366.77</strain>
    </source>
</reference>
<dbReference type="EMBL" id="MVGC01000073">
    <property type="protein sequence ID" value="RJE24637.1"/>
    <property type="molecule type" value="Genomic_DNA"/>
</dbReference>
<keyword evidence="2" id="KW-1185">Reference proteome</keyword>
<dbReference type="OrthoDB" id="4501663at2759"/>
<evidence type="ECO:0000313" key="2">
    <source>
        <dbReference type="Proteomes" id="UP000266188"/>
    </source>
</evidence>